<evidence type="ECO:0000256" key="1">
    <source>
        <dbReference type="SAM" id="MobiDB-lite"/>
    </source>
</evidence>
<dbReference type="AlphaFoldDB" id="A0A7R7TYH4"/>
<feature type="transmembrane region" description="Helical" evidence="2">
    <location>
        <begin position="20"/>
        <end position="43"/>
    </location>
</feature>
<dbReference type="EMBL" id="AP024237">
    <property type="protein sequence ID" value="BCO37749.1"/>
    <property type="molecule type" value="Genomic_DNA"/>
</dbReference>
<feature type="compositionally biased region" description="Gly residues" evidence="1">
    <location>
        <begin position="63"/>
        <end position="80"/>
    </location>
</feature>
<keyword evidence="2" id="KW-0812">Transmembrane</keyword>
<protein>
    <submittedName>
        <fullName evidence="3">Uncharacterized protein</fullName>
    </submittedName>
</protein>
<organism evidence="3 4">
    <name type="scientific">Mycobacterium heckeshornense</name>
    <dbReference type="NCBI Taxonomy" id="110505"/>
    <lineage>
        <taxon>Bacteria</taxon>
        <taxon>Bacillati</taxon>
        <taxon>Actinomycetota</taxon>
        <taxon>Actinomycetes</taxon>
        <taxon>Mycobacteriales</taxon>
        <taxon>Mycobacteriaceae</taxon>
        <taxon>Mycobacterium</taxon>
    </lineage>
</organism>
<sequence length="117" mass="11189">MVGEAAIAEHDEGMLSARNFVRSVVVAGAAAAAIGAVPTAVVIANSPATPAHQVVVADPNGTQGSGGPDGQGGGGGCGSGPGWNGCGGWNPFQGAFVNACANGACGGWDGTRGWGHF</sequence>
<proteinExistence type="predicted"/>
<keyword evidence="2" id="KW-0472">Membrane</keyword>
<feature type="region of interest" description="Disordered" evidence="1">
    <location>
        <begin position="56"/>
        <end position="80"/>
    </location>
</feature>
<dbReference type="Proteomes" id="UP000595446">
    <property type="component" value="Chromosome"/>
</dbReference>
<reference evidence="3 4" key="1">
    <citation type="submission" date="2020-12" db="EMBL/GenBank/DDBJ databases">
        <title>Complete genome sequence of Mycobacterium heckeshornense JCM 15655T, closely related to a pathogenic non-tuberculous mycobacterial species Mycobacterium xenopi.</title>
        <authorList>
            <person name="Yoshida M."/>
            <person name="Fukano H."/>
            <person name="Asakura T."/>
            <person name="Suzuki M."/>
            <person name="Hoshino Y."/>
        </authorList>
    </citation>
    <scope>NUCLEOTIDE SEQUENCE [LARGE SCALE GENOMIC DNA]</scope>
    <source>
        <strain evidence="3 4">JCM 15655</strain>
    </source>
</reference>
<evidence type="ECO:0000256" key="2">
    <source>
        <dbReference type="SAM" id="Phobius"/>
    </source>
</evidence>
<gene>
    <name evidence="3" type="ORF">MHEC_41820</name>
</gene>
<accession>A0A7R7TYH4</accession>
<keyword evidence="2" id="KW-1133">Transmembrane helix</keyword>
<name>A0A7R7TYH4_9MYCO</name>
<evidence type="ECO:0000313" key="4">
    <source>
        <dbReference type="Proteomes" id="UP000595446"/>
    </source>
</evidence>
<evidence type="ECO:0000313" key="3">
    <source>
        <dbReference type="EMBL" id="BCO37749.1"/>
    </source>
</evidence>
<keyword evidence="4" id="KW-1185">Reference proteome</keyword>